<organism evidence="14 15">
    <name type="scientific">Sphingomonas sanxanigenens DSM 19645 = NX02</name>
    <dbReference type="NCBI Taxonomy" id="1123269"/>
    <lineage>
        <taxon>Bacteria</taxon>
        <taxon>Pseudomonadati</taxon>
        <taxon>Pseudomonadota</taxon>
        <taxon>Alphaproteobacteria</taxon>
        <taxon>Sphingomonadales</taxon>
        <taxon>Sphingomonadaceae</taxon>
        <taxon>Sphingomonas</taxon>
    </lineage>
</organism>
<comment type="subcellular location">
    <subcellularLocation>
        <location evidence="1 10">Cell outer membrane</location>
        <topology evidence="1 10">Multi-pass membrane protein</topology>
    </subcellularLocation>
</comment>
<evidence type="ECO:0008006" key="16">
    <source>
        <dbReference type="Google" id="ProtNLM"/>
    </source>
</evidence>
<keyword evidence="15" id="KW-1185">Reference proteome</keyword>
<proteinExistence type="inferred from homology"/>
<reference evidence="14 15" key="1">
    <citation type="submission" date="2013-07" db="EMBL/GenBank/DDBJ databases">
        <title>Completed genome of Sphingomonas sanxanigenens NX02.</title>
        <authorList>
            <person name="Ma T."/>
            <person name="Huang H."/>
            <person name="Wu M."/>
            <person name="Li X."/>
            <person name="Li G."/>
        </authorList>
    </citation>
    <scope>NUCLEOTIDE SEQUENCE [LARGE SCALE GENOMIC DNA]</scope>
    <source>
        <strain evidence="14 15">NX02</strain>
    </source>
</reference>
<evidence type="ECO:0000256" key="1">
    <source>
        <dbReference type="ARBA" id="ARBA00004571"/>
    </source>
</evidence>
<dbReference type="PANTHER" id="PTHR30069">
    <property type="entry name" value="TONB-DEPENDENT OUTER MEMBRANE RECEPTOR"/>
    <property type="match status" value="1"/>
</dbReference>
<name>W0AE90_9SPHN</name>
<feature type="domain" description="TonB-dependent receptor-like beta-barrel" evidence="12">
    <location>
        <begin position="198"/>
        <end position="606"/>
    </location>
</feature>
<keyword evidence="6 11" id="KW-0798">TonB box</keyword>
<dbReference type="Pfam" id="PF07715">
    <property type="entry name" value="Plug"/>
    <property type="match status" value="1"/>
</dbReference>
<dbReference type="InterPro" id="IPR012910">
    <property type="entry name" value="Plug_dom"/>
</dbReference>
<evidence type="ECO:0000313" key="14">
    <source>
        <dbReference type="EMBL" id="AHE53970.1"/>
    </source>
</evidence>
<dbReference type="PANTHER" id="PTHR30069:SF29">
    <property type="entry name" value="HEMOGLOBIN AND HEMOGLOBIN-HAPTOGLOBIN-BINDING PROTEIN 1-RELATED"/>
    <property type="match status" value="1"/>
</dbReference>
<keyword evidence="3 10" id="KW-1134">Transmembrane beta strand</keyword>
<dbReference type="EMBL" id="CP006644">
    <property type="protein sequence ID" value="AHE53970.1"/>
    <property type="molecule type" value="Genomic_DNA"/>
</dbReference>
<dbReference type="Gene3D" id="2.40.170.20">
    <property type="entry name" value="TonB-dependent receptor, beta-barrel domain"/>
    <property type="match status" value="1"/>
</dbReference>
<dbReference type="KEGG" id="ssan:NX02_11295"/>
<dbReference type="STRING" id="1123269.NX02_11295"/>
<dbReference type="Pfam" id="PF00593">
    <property type="entry name" value="TonB_dep_Rec_b-barrel"/>
    <property type="match status" value="1"/>
</dbReference>
<dbReference type="HOGENOM" id="CLU_008287_18_1_5"/>
<evidence type="ECO:0000256" key="10">
    <source>
        <dbReference type="PROSITE-ProRule" id="PRU01360"/>
    </source>
</evidence>
<dbReference type="AlphaFoldDB" id="W0AE90"/>
<dbReference type="GO" id="GO:0009279">
    <property type="term" value="C:cell outer membrane"/>
    <property type="evidence" value="ECO:0007669"/>
    <property type="project" value="UniProtKB-SubCell"/>
</dbReference>
<evidence type="ECO:0000256" key="11">
    <source>
        <dbReference type="RuleBase" id="RU003357"/>
    </source>
</evidence>
<dbReference type="InterPro" id="IPR036942">
    <property type="entry name" value="Beta-barrel_TonB_sf"/>
</dbReference>
<dbReference type="InterPro" id="IPR000531">
    <property type="entry name" value="Beta-barrel_TonB"/>
</dbReference>
<keyword evidence="7 10" id="KW-0472">Membrane</keyword>
<dbReference type="GO" id="GO:0044718">
    <property type="term" value="P:siderophore transmembrane transport"/>
    <property type="evidence" value="ECO:0007669"/>
    <property type="project" value="TreeGrafter"/>
</dbReference>
<dbReference type="Gene3D" id="2.170.130.10">
    <property type="entry name" value="TonB-dependent receptor, plug domain"/>
    <property type="match status" value="1"/>
</dbReference>
<dbReference type="InterPro" id="IPR037066">
    <property type="entry name" value="Plug_dom_sf"/>
</dbReference>
<feature type="domain" description="TonB-dependent receptor plug" evidence="13">
    <location>
        <begin position="29"/>
        <end position="133"/>
    </location>
</feature>
<evidence type="ECO:0000313" key="15">
    <source>
        <dbReference type="Proteomes" id="UP000018851"/>
    </source>
</evidence>
<dbReference type="eggNOG" id="COG4206">
    <property type="taxonomic scope" value="Bacteria"/>
</dbReference>
<dbReference type="SUPFAM" id="SSF56935">
    <property type="entry name" value="Porins"/>
    <property type="match status" value="1"/>
</dbReference>
<keyword evidence="5" id="KW-0732">Signal</keyword>
<evidence type="ECO:0000256" key="5">
    <source>
        <dbReference type="ARBA" id="ARBA00022729"/>
    </source>
</evidence>
<evidence type="ECO:0000256" key="7">
    <source>
        <dbReference type="ARBA" id="ARBA00023136"/>
    </source>
</evidence>
<evidence type="ECO:0000256" key="4">
    <source>
        <dbReference type="ARBA" id="ARBA00022692"/>
    </source>
</evidence>
<keyword evidence="8" id="KW-0675">Receptor</keyword>
<protein>
    <recommendedName>
        <fullName evidence="16">TonB-dependent receptor</fullName>
    </recommendedName>
</protein>
<keyword evidence="4 10" id="KW-0812">Transmembrane</keyword>
<gene>
    <name evidence="14" type="ORF">NX02_11295</name>
</gene>
<comment type="similarity">
    <text evidence="10 11">Belongs to the TonB-dependent receptor family.</text>
</comment>
<evidence type="ECO:0000256" key="6">
    <source>
        <dbReference type="ARBA" id="ARBA00023077"/>
    </source>
</evidence>
<dbReference type="PATRIC" id="fig|1123269.5.peg.2195"/>
<keyword evidence="9 10" id="KW-0998">Cell outer membrane</keyword>
<evidence type="ECO:0000256" key="9">
    <source>
        <dbReference type="ARBA" id="ARBA00023237"/>
    </source>
</evidence>
<dbReference type="Proteomes" id="UP000018851">
    <property type="component" value="Chromosome"/>
</dbReference>
<sequence>MGQDEGDPIIVTGEGLPLPPGTPAYGAVTIDRDRLTDSAAGRIEDILADVAGFQQFRRSDSRSANPSAQGATLRALGGNASSRTLVLLDGVPQADPFFGYIPYSALAPERLSEARITRGGGTGAFGAGAVAGTIELASAGRAQLPTVAASAFYGSRDATELSAAITPDLGEGFVTVSGRWDRGDGFYTTPADQRVAASARARYESWSAGLRAGAPVAPGLEVQFRGLVFGDDRTLRFAGADSHSEGQDASIRLVSRGRWQVDLLAYVQARNFSNVVISATSFRKTLDQRNTPSTGYGGKIELRPPVGRRHLLRIGADARLADGEMFEDGFNATTGNVTVRRNAGGEQATFGLFVEDDWTIGRLVLTGGARLDHWSIDGGFLTERNAAGVLTVDGRFADRDGWRPSFRAGGLLNLSSAVALRGAGYTGFRLPTLNELYRPFTVFPVTTRANAALGLERLKGVEAGVDLMPFSGVTLAATAFYNRLEGAIANVTIGANLRERQNVDAVTAKGVELSANLRLGQIIASASYAYSHSRVDAPGEAFDGLIPAQTPSHAASATLGWRPAPGWDFSGTIRYVGRQFEDDRETDALKDALTVDAVARMPLGKGAFLVGRAENLFDAAIITRNVAGSIDLGTPRTLWVGIKVER</sequence>
<accession>W0AE90</accession>
<dbReference type="GO" id="GO:0015344">
    <property type="term" value="F:siderophore uptake transmembrane transporter activity"/>
    <property type="evidence" value="ECO:0007669"/>
    <property type="project" value="TreeGrafter"/>
</dbReference>
<evidence type="ECO:0000256" key="8">
    <source>
        <dbReference type="ARBA" id="ARBA00023170"/>
    </source>
</evidence>
<dbReference type="InterPro" id="IPR039426">
    <property type="entry name" value="TonB-dep_rcpt-like"/>
</dbReference>
<evidence type="ECO:0000259" key="13">
    <source>
        <dbReference type="Pfam" id="PF07715"/>
    </source>
</evidence>
<evidence type="ECO:0000259" key="12">
    <source>
        <dbReference type="Pfam" id="PF00593"/>
    </source>
</evidence>
<dbReference type="PROSITE" id="PS52016">
    <property type="entry name" value="TONB_DEPENDENT_REC_3"/>
    <property type="match status" value="1"/>
</dbReference>
<evidence type="ECO:0000256" key="2">
    <source>
        <dbReference type="ARBA" id="ARBA00022448"/>
    </source>
</evidence>
<keyword evidence="2 10" id="KW-0813">Transport</keyword>
<evidence type="ECO:0000256" key="3">
    <source>
        <dbReference type="ARBA" id="ARBA00022452"/>
    </source>
</evidence>